<reference evidence="2" key="1">
    <citation type="journal article" date="2019" name="Int. J. Syst. Evol. Microbiol.">
        <title>The Global Catalogue of Microorganisms (GCM) 10K type strain sequencing project: providing services to taxonomists for standard genome sequencing and annotation.</title>
        <authorList>
            <consortium name="The Broad Institute Genomics Platform"/>
            <consortium name="The Broad Institute Genome Sequencing Center for Infectious Disease"/>
            <person name="Wu L."/>
            <person name="Ma J."/>
        </authorList>
    </citation>
    <scope>NUCLEOTIDE SEQUENCE [LARGE SCALE GENOMIC DNA]</scope>
    <source>
        <strain evidence="2">CCM 7491</strain>
    </source>
</reference>
<evidence type="ECO:0000313" key="2">
    <source>
        <dbReference type="Proteomes" id="UP001595681"/>
    </source>
</evidence>
<accession>A0ABV7NH64</accession>
<evidence type="ECO:0000313" key="1">
    <source>
        <dbReference type="EMBL" id="MFC3442162.1"/>
    </source>
</evidence>
<dbReference type="EMBL" id="JBHRVU010000004">
    <property type="protein sequence ID" value="MFC3442162.1"/>
    <property type="molecule type" value="Genomic_DNA"/>
</dbReference>
<organism evidence="1 2">
    <name type="scientific">Sphingobium rhizovicinum</name>
    <dbReference type="NCBI Taxonomy" id="432308"/>
    <lineage>
        <taxon>Bacteria</taxon>
        <taxon>Pseudomonadati</taxon>
        <taxon>Pseudomonadota</taxon>
        <taxon>Alphaproteobacteria</taxon>
        <taxon>Sphingomonadales</taxon>
        <taxon>Sphingomonadaceae</taxon>
        <taxon>Sphingobium</taxon>
    </lineage>
</organism>
<dbReference type="RefSeq" id="WP_380797886.1">
    <property type="nucleotide sequence ID" value="NZ_JBHRVU010000004.1"/>
</dbReference>
<keyword evidence="2" id="KW-1185">Reference proteome</keyword>
<gene>
    <name evidence="1" type="ORF">ACFOKF_13375</name>
</gene>
<sequence length="170" mass="19062">MLTHLMRQLGPHAIGRVIDACVGDGRVASDKKYHHILPDKVISSAMGRMCDGGLQIILRNILMIAPSILHNKNTNGGCIMNIEHFEIKQRYIGHVEDAPMIWQKTSDDIIDIVTQTEAFVKRRIIENGSGVGVVIDTMENRVVSCFSMDEPSNEVEEAHIVDVVMRWIDD</sequence>
<proteinExistence type="predicted"/>
<dbReference type="Proteomes" id="UP001595681">
    <property type="component" value="Unassembled WGS sequence"/>
</dbReference>
<comment type="caution">
    <text evidence="1">The sequence shown here is derived from an EMBL/GenBank/DDBJ whole genome shotgun (WGS) entry which is preliminary data.</text>
</comment>
<name>A0ABV7NH64_9SPHN</name>
<protein>
    <submittedName>
        <fullName evidence="1">Uncharacterized protein</fullName>
    </submittedName>
</protein>